<feature type="domain" description="NYN" evidence="1">
    <location>
        <begin position="2"/>
        <end position="133"/>
    </location>
</feature>
<name>A0A4U8SEX8_9HELI</name>
<organism evidence="2 3">
    <name type="scientific">Helicobacter trogontum</name>
    <dbReference type="NCBI Taxonomy" id="50960"/>
    <lineage>
        <taxon>Bacteria</taxon>
        <taxon>Pseudomonadati</taxon>
        <taxon>Campylobacterota</taxon>
        <taxon>Epsilonproteobacteria</taxon>
        <taxon>Campylobacterales</taxon>
        <taxon>Helicobacteraceae</taxon>
        <taxon>Helicobacter</taxon>
    </lineage>
</organism>
<protein>
    <submittedName>
        <fullName evidence="2">NYN domain-containing protein</fullName>
    </submittedName>
</protein>
<evidence type="ECO:0000313" key="2">
    <source>
        <dbReference type="EMBL" id="TLD84734.1"/>
    </source>
</evidence>
<dbReference type="OrthoDB" id="9783963at2"/>
<dbReference type="AlphaFoldDB" id="A0A4U8SEX8"/>
<dbReference type="InterPro" id="IPR021139">
    <property type="entry name" value="NYN"/>
</dbReference>
<sequence length="250" mass="28690">MIAILFDCENVSSTHIPFVLKRLEQFGRVILKYAFKDWSKQSDWTQKVIERYGMIPIQVFRHKYFKNTSDLRIQASAYKILYESNIQHICIVSSDSDFRDIALEIQAKGRISIGFGEVKTPQSLQNAYTHFICLPSKSPMISNNVISTNKTFVAARNHNNKISTAKTLQTKPTELIILENAIRVLQNAQGFCHVAKLARYLLKQDVSYSLDGIFRAKKWINVFERYPNALHYEYTGANNSTLIVSLKSKS</sequence>
<dbReference type="CDD" id="cd11297">
    <property type="entry name" value="PIN_LabA-like_N_1"/>
    <property type="match status" value="1"/>
</dbReference>
<dbReference type="PANTHER" id="PTHR35811:SF1">
    <property type="entry name" value="HTH OST-TYPE DOMAIN-CONTAINING PROTEIN"/>
    <property type="match status" value="1"/>
</dbReference>
<evidence type="ECO:0000313" key="3">
    <source>
        <dbReference type="Proteomes" id="UP000029878"/>
    </source>
</evidence>
<dbReference type="PANTHER" id="PTHR35811">
    <property type="entry name" value="SLR1870 PROTEIN"/>
    <property type="match status" value="1"/>
</dbReference>
<gene>
    <name evidence="2" type="ORF">LS81_001655</name>
</gene>
<proteinExistence type="predicted"/>
<evidence type="ECO:0000259" key="1">
    <source>
        <dbReference type="Pfam" id="PF01936"/>
    </source>
</evidence>
<dbReference type="EMBL" id="JRPL02000002">
    <property type="protein sequence ID" value="TLD84734.1"/>
    <property type="molecule type" value="Genomic_DNA"/>
</dbReference>
<dbReference type="GO" id="GO:0004540">
    <property type="term" value="F:RNA nuclease activity"/>
    <property type="evidence" value="ECO:0007669"/>
    <property type="project" value="InterPro"/>
</dbReference>
<accession>A0A4U8SEX8</accession>
<dbReference type="Proteomes" id="UP000029878">
    <property type="component" value="Unassembled WGS sequence"/>
</dbReference>
<comment type="caution">
    <text evidence="2">The sequence shown here is derived from an EMBL/GenBank/DDBJ whole genome shotgun (WGS) entry which is preliminary data.</text>
</comment>
<dbReference type="RefSeq" id="WP_034346377.1">
    <property type="nucleotide sequence ID" value="NZ_FZNG01000009.1"/>
</dbReference>
<reference evidence="2 3" key="1">
    <citation type="journal article" date="2014" name="Genome Announc.">
        <title>Draft genome sequences of eight enterohepatic helicobacter species isolated from both laboratory and wild rodents.</title>
        <authorList>
            <person name="Sheh A."/>
            <person name="Shen Z."/>
            <person name="Fox J.G."/>
        </authorList>
    </citation>
    <scope>NUCLEOTIDE SEQUENCE [LARGE SCALE GENOMIC DNA]</scope>
    <source>
        <strain evidence="2 3">ATCC 700114</strain>
    </source>
</reference>
<dbReference type="Gene3D" id="3.40.50.1010">
    <property type="entry name" value="5'-nuclease"/>
    <property type="match status" value="1"/>
</dbReference>
<dbReference type="Pfam" id="PF01936">
    <property type="entry name" value="NYN"/>
    <property type="match status" value="1"/>
</dbReference>